<dbReference type="InterPro" id="IPR039126">
    <property type="entry name" value="GGACT"/>
</dbReference>
<dbReference type="STRING" id="1391654.AKJ09_09778"/>
<evidence type="ECO:0000313" key="6">
    <source>
        <dbReference type="Proteomes" id="UP000064967"/>
    </source>
</evidence>
<feature type="active site" description="Proton acceptor" evidence="2">
    <location>
        <position position="92"/>
    </location>
</feature>
<dbReference type="PANTHER" id="PTHR12510:SF4">
    <property type="entry name" value="GAMMA-GLUTAMYLAMINECYCLOTRANSFERASE"/>
    <property type="match status" value="1"/>
</dbReference>
<dbReference type="InterPro" id="IPR013024">
    <property type="entry name" value="GGCT-like"/>
</dbReference>
<sequence length="180" mass="19556">MHATVPSARYAEPVQEARIFVYGTLMRDAANHRVLVDLGARFVATARTLAPRTLVDLGPYPALLRDAQGPSAVHGEVWTLAEPALAPLDAFEGCPTLYVRELVELSIDGSTDEESFVESVWTYVFARPAPTSAKVIFEGKYRAKGHVLKIDATEVSELLDIGGENQEIAAPAGGKVRRPR</sequence>
<dbReference type="SUPFAM" id="SSF110857">
    <property type="entry name" value="Gamma-glutamyl cyclotransferase-like"/>
    <property type="match status" value="1"/>
</dbReference>
<evidence type="ECO:0000256" key="3">
    <source>
        <dbReference type="RuleBase" id="RU367036"/>
    </source>
</evidence>
<dbReference type="KEGG" id="llu:AKJ09_09778"/>
<accession>A0A0K1QCF7</accession>
<dbReference type="InterPro" id="IPR036568">
    <property type="entry name" value="GGCT-like_sf"/>
</dbReference>
<name>A0A0K1QCF7_9BACT</name>
<protein>
    <recommendedName>
        <fullName evidence="3">Gamma-glutamylcyclotransferase family protein</fullName>
    </recommendedName>
</protein>
<feature type="domain" description="Gamma-glutamylcyclotransferase AIG2-like" evidence="4">
    <location>
        <begin position="19"/>
        <end position="142"/>
    </location>
</feature>
<dbReference type="Gene3D" id="3.10.490.10">
    <property type="entry name" value="Gamma-glutamyl cyclotransferase-like"/>
    <property type="match status" value="1"/>
</dbReference>
<keyword evidence="6" id="KW-1185">Reference proteome</keyword>
<comment type="similarity">
    <text evidence="1 3">Belongs to the gamma-glutamylcyclotransferase family.</text>
</comment>
<evidence type="ECO:0000313" key="5">
    <source>
        <dbReference type="EMBL" id="AKV03115.1"/>
    </source>
</evidence>
<reference evidence="5 6" key="1">
    <citation type="submission" date="2015-08" db="EMBL/GenBank/DDBJ databases">
        <authorList>
            <person name="Babu N.S."/>
            <person name="Beckwith C.J."/>
            <person name="Beseler K.G."/>
            <person name="Brison A."/>
            <person name="Carone J.V."/>
            <person name="Caskin T.P."/>
            <person name="Diamond M."/>
            <person name="Durham M.E."/>
            <person name="Foxe J.M."/>
            <person name="Go M."/>
            <person name="Henderson B.A."/>
            <person name="Jones I.B."/>
            <person name="McGettigan J.A."/>
            <person name="Micheletti S.J."/>
            <person name="Nasrallah M.E."/>
            <person name="Ortiz D."/>
            <person name="Piller C.R."/>
            <person name="Privatt S.R."/>
            <person name="Schneider S.L."/>
            <person name="Sharp S."/>
            <person name="Smith T.C."/>
            <person name="Stanton J.D."/>
            <person name="Ullery H.E."/>
            <person name="Wilson R.J."/>
            <person name="Serrano M.G."/>
            <person name="Buck G."/>
            <person name="Lee V."/>
            <person name="Wang Y."/>
            <person name="Carvalho R."/>
            <person name="Voegtly L."/>
            <person name="Shi R."/>
            <person name="Duckworth R."/>
            <person name="Johnson A."/>
            <person name="Loviza R."/>
            <person name="Walstead R."/>
            <person name="Shah Z."/>
            <person name="Kiflezghi M."/>
            <person name="Wade K."/>
            <person name="Ball S.L."/>
            <person name="Bradley K.W."/>
            <person name="Asai D.J."/>
            <person name="Bowman C.A."/>
            <person name="Russell D.A."/>
            <person name="Pope W.H."/>
            <person name="Jacobs-Sera D."/>
            <person name="Hendrix R.W."/>
            <person name="Hatfull G.F."/>
        </authorList>
    </citation>
    <scope>NUCLEOTIDE SEQUENCE [LARGE SCALE GENOMIC DNA]</scope>
    <source>
        <strain evidence="5 6">DSM 27648</strain>
    </source>
</reference>
<dbReference type="AlphaFoldDB" id="A0A0K1QCF7"/>
<dbReference type="GO" id="GO:0061929">
    <property type="term" value="F:gamma-glutamylaminecyclotransferase activity"/>
    <property type="evidence" value="ECO:0007669"/>
    <property type="project" value="InterPro"/>
</dbReference>
<evidence type="ECO:0000259" key="4">
    <source>
        <dbReference type="Pfam" id="PF06094"/>
    </source>
</evidence>
<dbReference type="Proteomes" id="UP000064967">
    <property type="component" value="Chromosome"/>
</dbReference>
<dbReference type="EMBL" id="CP012333">
    <property type="protein sequence ID" value="AKV03115.1"/>
    <property type="molecule type" value="Genomic_DNA"/>
</dbReference>
<proteinExistence type="inferred from homology"/>
<evidence type="ECO:0000256" key="1">
    <source>
        <dbReference type="ARBA" id="ARBA00008861"/>
    </source>
</evidence>
<dbReference type="InterPro" id="IPR009288">
    <property type="entry name" value="AIG2-like_dom"/>
</dbReference>
<gene>
    <name evidence="5" type="ORF">AKJ09_09778</name>
</gene>
<dbReference type="PANTHER" id="PTHR12510">
    <property type="entry name" value="TROPONIN C-AKIN-1 PROTEIN"/>
    <property type="match status" value="1"/>
</dbReference>
<organism evidence="5 6">
    <name type="scientific">Labilithrix luteola</name>
    <dbReference type="NCBI Taxonomy" id="1391654"/>
    <lineage>
        <taxon>Bacteria</taxon>
        <taxon>Pseudomonadati</taxon>
        <taxon>Myxococcota</taxon>
        <taxon>Polyangia</taxon>
        <taxon>Polyangiales</taxon>
        <taxon>Labilitrichaceae</taxon>
        <taxon>Labilithrix</taxon>
    </lineage>
</organism>
<dbReference type="GO" id="GO:0005829">
    <property type="term" value="C:cytosol"/>
    <property type="evidence" value="ECO:0007669"/>
    <property type="project" value="TreeGrafter"/>
</dbReference>
<dbReference type="CDD" id="cd06661">
    <property type="entry name" value="GGCT_like"/>
    <property type="match status" value="1"/>
</dbReference>
<dbReference type="Pfam" id="PF06094">
    <property type="entry name" value="GGACT"/>
    <property type="match status" value="1"/>
</dbReference>
<evidence type="ECO:0000256" key="2">
    <source>
        <dbReference type="PIRSR" id="PIRSR639126-1"/>
    </source>
</evidence>